<dbReference type="PROSITE" id="PS51819">
    <property type="entry name" value="VOC"/>
    <property type="match status" value="1"/>
</dbReference>
<sequence>MFNLPMDHIGLHCSDVELNAKWYQDAMGFKVAGKFPGKGGHNVYFLENPSDGKMYEISQRDQLPGGATTRVDHIAYRSEDLEADYAYCKENGYKIVSDGIELSPNFWEKGSRCFKIESPCGEVIEICQKVS</sequence>
<name>A0A916Q7G6_9FIRM</name>
<evidence type="ECO:0000313" key="2">
    <source>
        <dbReference type="EMBL" id="GFO83966.1"/>
    </source>
</evidence>
<dbReference type="Pfam" id="PF00903">
    <property type="entry name" value="Glyoxalase"/>
    <property type="match status" value="1"/>
</dbReference>
<accession>A0A916Q7G6</accession>
<keyword evidence="3" id="KW-1185">Reference proteome</keyword>
<dbReference type="SUPFAM" id="SSF54593">
    <property type="entry name" value="Glyoxalase/Bleomycin resistance protein/Dihydroxybiphenyl dioxygenase"/>
    <property type="match status" value="1"/>
</dbReference>
<protein>
    <recommendedName>
        <fullName evidence="1">VOC domain-containing protein</fullName>
    </recommendedName>
</protein>
<dbReference type="InterPro" id="IPR029068">
    <property type="entry name" value="Glyas_Bleomycin-R_OHBP_Dase"/>
</dbReference>
<feature type="domain" description="VOC" evidence="1">
    <location>
        <begin position="5"/>
        <end position="129"/>
    </location>
</feature>
<dbReference type="CDD" id="cd06587">
    <property type="entry name" value="VOC"/>
    <property type="match status" value="1"/>
</dbReference>
<dbReference type="AlphaFoldDB" id="A0A916Q7G6"/>
<comment type="caution">
    <text evidence="2">The sequence shown here is derived from an EMBL/GenBank/DDBJ whole genome shotgun (WGS) entry which is preliminary data.</text>
</comment>
<gene>
    <name evidence="2" type="ORF">ANBU17_03130</name>
</gene>
<reference evidence="2" key="1">
    <citation type="submission" date="2020-06" db="EMBL/GenBank/DDBJ databases">
        <title>Characterization of fructooligosaccharide metabolism and fructooligosaccharide-degrading enzymes in human commensal butyrate producers.</title>
        <authorList>
            <person name="Tanno H."/>
            <person name="Fujii T."/>
            <person name="Hirano K."/>
            <person name="Maeno S."/>
            <person name="Tonozuka T."/>
            <person name="Sakamoto M."/>
            <person name="Ohkuma M."/>
            <person name="Tochio T."/>
            <person name="Endo A."/>
        </authorList>
    </citation>
    <scope>NUCLEOTIDE SEQUENCE</scope>
    <source>
        <strain evidence="2">JCM 17466</strain>
    </source>
</reference>
<proteinExistence type="predicted"/>
<dbReference type="InterPro" id="IPR037523">
    <property type="entry name" value="VOC_core"/>
</dbReference>
<dbReference type="InterPro" id="IPR004360">
    <property type="entry name" value="Glyas_Fos-R_dOase_dom"/>
</dbReference>
<dbReference type="EMBL" id="BLYI01000006">
    <property type="protein sequence ID" value="GFO83966.1"/>
    <property type="molecule type" value="Genomic_DNA"/>
</dbReference>
<organism evidence="2 3">
    <name type="scientific">Anaerostipes butyraticus</name>
    <dbReference type="NCBI Taxonomy" id="645466"/>
    <lineage>
        <taxon>Bacteria</taxon>
        <taxon>Bacillati</taxon>
        <taxon>Bacillota</taxon>
        <taxon>Clostridia</taxon>
        <taxon>Lachnospirales</taxon>
        <taxon>Lachnospiraceae</taxon>
        <taxon>Anaerostipes</taxon>
    </lineage>
</organism>
<dbReference type="Gene3D" id="3.10.180.10">
    <property type="entry name" value="2,3-Dihydroxybiphenyl 1,2-Dioxygenase, domain 1"/>
    <property type="match status" value="1"/>
</dbReference>
<evidence type="ECO:0000259" key="1">
    <source>
        <dbReference type="PROSITE" id="PS51819"/>
    </source>
</evidence>
<dbReference type="Proteomes" id="UP000613208">
    <property type="component" value="Unassembled WGS sequence"/>
</dbReference>
<evidence type="ECO:0000313" key="3">
    <source>
        <dbReference type="Proteomes" id="UP000613208"/>
    </source>
</evidence>
<dbReference type="RefSeq" id="WP_201309713.1">
    <property type="nucleotide sequence ID" value="NZ_BLYI01000006.1"/>
</dbReference>